<evidence type="ECO:0000313" key="7">
    <source>
        <dbReference type="WBParaSite" id="ASIM_0000682101-mRNA-1"/>
    </source>
</evidence>
<proteinExistence type="inferred from homology"/>
<evidence type="ECO:0000313" key="8">
    <source>
        <dbReference type="WBParaSite" id="ASIM_0001577501-mRNA-1"/>
    </source>
</evidence>
<evidence type="ECO:0000256" key="2">
    <source>
        <dbReference type="ARBA" id="ARBA00023203"/>
    </source>
</evidence>
<comment type="similarity">
    <text evidence="1">Belongs to the actin-binding proteins ADF family.</text>
</comment>
<dbReference type="InterPro" id="IPR029006">
    <property type="entry name" value="ADF-H/Gelsolin-like_dom_sf"/>
</dbReference>
<keyword evidence="6" id="KW-1185">Reference proteome</keyword>
<evidence type="ECO:0000313" key="4">
    <source>
        <dbReference type="EMBL" id="VDK27375.1"/>
    </source>
</evidence>
<reference evidence="7 8" key="1">
    <citation type="submission" date="2017-02" db="UniProtKB">
        <authorList>
            <consortium name="WormBaseParasite"/>
        </authorList>
    </citation>
    <scope>IDENTIFICATION</scope>
</reference>
<feature type="domain" description="ADF-H" evidence="3">
    <location>
        <begin position="12"/>
        <end position="63"/>
    </location>
</feature>
<dbReference type="AlphaFoldDB" id="A0A0M3JGR5"/>
<evidence type="ECO:0000256" key="1">
    <source>
        <dbReference type="ARBA" id="ARBA00006844"/>
    </source>
</evidence>
<dbReference type="SUPFAM" id="SSF55753">
    <property type="entry name" value="Actin depolymerizing proteins"/>
    <property type="match status" value="1"/>
</dbReference>
<dbReference type="EMBL" id="UYRR01032164">
    <property type="protein sequence ID" value="VDK54457.1"/>
    <property type="molecule type" value="Genomic_DNA"/>
</dbReference>
<gene>
    <name evidence="5" type="ORF">ASIM_LOCUS15182</name>
    <name evidence="4" type="ORF">ASIM_LOCUS6596</name>
</gene>
<organism evidence="7">
    <name type="scientific">Anisakis simplex</name>
    <name type="common">Herring worm</name>
    <dbReference type="NCBI Taxonomy" id="6269"/>
    <lineage>
        <taxon>Eukaryota</taxon>
        <taxon>Metazoa</taxon>
        <taxon>Ecdysozoa</taxon>
        <taxon>Nematoda</taxon>
        <taxon>Chromadorea</taxon>
        <taxon>Rhabditida</taxon>
        <taxon>Spirurina</taxon>
        <taxon>Ascaridomorpha</taxon>
        <taxon>Ascaridoidea</taxon>
        <taxon>Anisakidae</taxon>
        <taxon>Anisakis</taxon>
        <taxon>Anisakis simplex complex</taxon>
    </lineage>
</organism>
<accession>A0A0M3JGR5</accession>
<evidence type="ECO:0000259" key="3">
    <source>
        <dbReference type="Pfam" id="PF00241"/>
    </source>
</evidence>
<dbReference type="Gene3D" id="3.40.20.10">
    <property type="entry name" value="Severin"/>
    <property type="match status" value="1"/>
</dbReference>
<dbReference type="Pfam" id="PF00241">
    <property type="entry name" value="Cofilin_ADF"/>
    <property type="match status" value="1"/>
</dbReference>
<keyword evidence="2" id="KW-0009">Actin-binding</keyword>
<dbReference type="PANTHER" id="PTHR11913">
    <property type="entry name" value="COFILIN-RELATED"/>
    <property type="match status" value="1"/>
</dbReference>
<dbReference type="GO" id="GO:0015629">
    <property type="term" value="C:actin cytoskeleton"/>
    <property type="evidence" value="ECO:0007669"/>
    <property type="project" value="InterPro"/>
</dbReference>
<dbReference type="GO" id="GO:0030042">
    <property type="term" value="P:actin filament depolymerization"/>
    <property type="evidence" value="ECO:0007669"/>
    <property type="project" value="InterPro"/>
</dbReference>
<dbReference type="Proteomes" id="UP000267096">
    <property type="component" value="Unassembled WGS sequence"/>
</dbReference>
<dbReference type="EMBL" id="UYRR01014570">
    <property type="protein sequence ID" value="VDK27375.1"/>
    <property type="molecule type" value="Genomic_DNA"/>
</dbReference>
<dbReference type="WBParaSite" id="ASIM_0001577501-mRNA-1">
    <property type="protein sequence ID" value="ASIM_0001577501-mRNA-1"/>
    <property type="gene ID" value="ASIM_0001577501"/>
</dbReference>
<name>A0A0M3JGR5_ANISI</name>
<evidence type="ECO:0000313" key="5">
    <source>
        <dbReference type="EMBL" id="VDK54457.1"/>
    </source>
</evidence>
<sequence>MVDSSENFKASGVKVDASCKKAYDDLHNRHLHAFIIFRISDDDTTIIVDKLGEKGAPYSDFVEVREFFIRFESSVFSGNADWLQSSFDQRGINSLDLIYVNTYKGSQ</sequence>
<protein>
    <submittedName>
        <fullName evidence="7 8">ADF-H domain-containing protein</fullName>
    </submittedName>
</protein>
<dbReference type="GO" id="GO:0003779">
    <property type="term" value="F:actin binding"/>
    <property type="evidence" value="ECO:0007669"/>
    <property type="project" value="UniProtKB-KW"/>
</dbReference>
<reference evidence="4 6" key="2">
    <citation type="submission" date="2018-11" db="EMBL/GenBank/DDBJ databases">
        <authorList>
            <consortium name="Pathogen Informatics"/>
        </authorList>
    </citation>
    <scope>NUCLEOTIDE SEQUENCE [LARGE SCALE GENOMIC DNA]</scope>
</reference>
<dbReference type="OrthoDB" id="10249245at2759"/>
<dbReference type="WBParaSite" id="ASIM_0000682101-mRNA-1">
    <property type="protein sequence ID" value="ASIM_0000682101-mRNA-1"/>
    <property type="gene ID" value="ASIM_0000682101"/>
</dbReference>
<dbReference type="InterPro" id="IPR002108">
    <property type="entry name" value="ADF-H"/>
</dbReference>
<evidence type="ECO:0000313" key="6">
    <source>
        <dbReference type="Proteomes" id="UP000267096"/>
    </source>
</evidence>
<dbReference type="InterPro" id="IPR017904">
    <property type="entry name" value="ADF/Cofilin"/>
</dbReference>